<feature type="region of interest" description="Disordered" evidence="1">
    <location>
        <begin position="243"/>
        <end position="295"/>
    </location>
</feature>
<dbReference type="AlphaFoldDB" id="A0A4U0RD70"/>
<dbReference type="EMBL" id="SUNI01000003">
    <property type="protein sequence ID" value="TJZ92936.1"/>
    <property type="molecule type" value="Genomic_DNA"/>
</dbReference>
<organism evidence="2 3">
    <name type="scientific">Paracoccus gahaiensis</name>
    <dbReference type="NCBI Taxonomy" id="1706839"/>
    <lineage>
        <taxon>Bacteria</taxon>
        <taxon>Pseudomonadati</taxon>
        <taxon>Pseudomonadota</taxon>
        <taxon>Alphaproteobacteria</taxon>
        <taxon>Rhodobacterales</taxon>
        <taxon>Paracoccaceae</taxon>
        <taxon>Paracoccus</taxon>
    </lineage>
</organism>
<keyword evidence="3" id="KW-1185">Reference proteome</keyword>
<name>A0A4U0RD70_9RHOB</name>
<gene>
    <name evidence="2" type="ORF">FA743_05405</name>
</gene>
<protein>
    <submittedName>
        <fullName evidence="2">PAS domain-containing protein</fullName>
    </submittedName>
</protein>
<evidence type="ECO:0000256" key="1">
    <source>
        <dbReference type="SAM" id="MobiDB-lite"/>
    </source>
</evidence>
<dbReference type="Proteomes" id="UP000309747">
    <property type="component" value="Unassembled WGS sequence"/>
</dbReference>
<evidence type="ECO:0000313" key="2">
    <source>
        <dbReference type="EMBL" id="TJZ92936.1"/>
    </source>
</evidence>
<dbReference type="Pfam" id="PF07310">
    <property type="entry name" value="PAS_5"/>
    <property type="match status" value="1"/>
</dbReference>
<dbReference type="InterPro" id="IPR009922">
    <property type="entry name" value="DUF1457"/>
</dbReference>
<comment type="caution">
    <text evidence="2">The sequence shown here is derived from an EMBL/GenBank/DDBJ whole genome shotgun (WGS) entry which is preliminary data.</text>
</comment>
<feature type="region of interest" description="Disordered" evidence="1">
    <location>
        <begin position="15"/>
        <end position="51"/>
    </location>
</feature>
<proteinExistence type="predicted"/>
<accession>A0A4U0RD70</accession>
<sequence length="295" mass="32091">MTRRGDPFRLKLLCGHGPRPIMPEPEEVPLSDLKDGPETMPEPSPGAGPGRVLQLQDYETLRPERMLREMRDYWNSIRQGRAVPARADVDPRAIARILDHAFILERIAPGAGRLRLAGRHLIDLMGMEVRGMPVCALIQTSSRGRFSDVLESVFKAPQIAQLSLQAGASYARPQLFAQMLLLPLRSDLGDVTRALGCLVAEGEQGVAPRRFDLVGDTVMPIIEGGQTLAPSPSTIGFAEEAPEFVLRSPGPQRRPAPPPGDRAQGQTPQPPTGTTPEARRASFRVVSDPGPSEDP</sequence>
<reference evidence="2 3" key="1">
    <citation type="submission" date="2019-04" db="EMBL/GenBank/DDBJ databases">
        <authorList>
            <person name="Li J."/>
        </authorList>
    </citation>
    <scope>NUCLEOTIDE SEQUENCE [LARGE SCALE GENOMIC DNA]</scope>
    <source>
        <strain evidence="2 3">KCTC 42687</strain>
    </source>
</reference>
<dbReference type="OrthoDB" id="8478628at2"/>
<evidence type="ECO:0000313" key="3">
    <source>
        <dbReference type="Proteomes" id="UP000309747"/>
    </source>
</evidence>